<protein>
    <submittedName>
        <fullName evidence="1">Uncharacterized protein</fullName>
    </submittedName>
</protein>
<accession>A0A0V1D951</accession>
<dbReference type="AlphaFoldDB" id="A0A0V1D951"/>
<dbReference type="EMBL" id="JYDI01000024">
    <property type="protein sequence ID" value="KRY58125.1"/>
    <property type="molecule type" value="Genomic_DNA"/>
</dbReference>
<name>A0A0V1D951_TRIBR</name>
<proteinExistence type="predicted"/>
<sequence length="53" mass="5917">MAGRQFCQLKHNESALIIDDNKSASCRRKALAIACKNKEAPLLDPTIKHRPTL</sequence>
<keyword evidence="2" id="KW-1185">Reference proteome</keyword>
<reference evidence="1 2" key="1">
    <citation type="submission" date="2015-01" db="EMBL/GenBank/DDBJ databases">
        <title>Evolution of Trichinella species and genotypes.</title>
        <authorList>
            <person name="Korhonen P.K."/>
            <person name="Edoardo P."/>
            <person name="Giuseppe L.R."/>
            <person name="Gasser R.B."/>
        </authorList>
    </citation>
    <scope>NUCLEOTIDE SEQUENCE [LARGE SCALE GENOMIC DNA]</scope>
    <source>
        <strain evidence="1">ISS120</strain>
    </source>
</reference>
<evidence type="ECO:0000313" key="2">
    <source>
        <dbReference type="Proteomes" id="UP000054653"/>
    </source>
</evidence>
<gene>
    <name evidence="1" type="ORF">T03_10545</name>
</gene>
<evidence type="ECO:0000313" key="1">
    <source>
        <dbReference type="EMBL" id="KRY58125.1"/>
    </source>
</evidence>
<dbReference type="Proteomes" id="UP000054653">
    <property type="component" value="Unassembled WGS sequence"/>
</dbReference>
<organism evidence="1 2">
    <name type="scientific">Trichinella britovi</name>
    <name type="common">Parasitic roundworm</name>
    <dbReference type="NCBI Taxonomy" id="45882"/>
    <lineage>
        <taxon>Eukaryota</taxon>
        <taxon>Metazoa</taxon>
        <taxon>Ecdysozoa</taxon>
        <taxon>Nematoda</taxon>
        <taxon>Enoplea</taxon>
        <taxon>Dorylaimia</taxon>
        <taxon>Trichinellida</taxon>
        <taxon>Trichinellidae</taxon>
        <taxon>Trichinella</taxon>
    </lineage>
</organism>
<comment type="caution">
    <text evidence="1">The sequence shown here is derived from an EMBL/GenBank/DDBJ whole genome shotgun (WGS) entry which is preliminary data.</text>
</comment>